<dbReference type="eggNOG" id="KOG3957">
    <property type="taxonomic scope" value="Eukaryota"/>
</dbReference>
<accession>A0A0L0S5F2</accession>
<dbReference type="EMBL" id="GG745332">
    <property type="protein sequence ID" value="KNE57685.1"/>
    <property type="molecule type" value="Genomic_DNA"/>
</dbReference>
<dbReference type="Proteomes" id="UP000054350">
    <property type="component" value="Unassembled WGS sequence"/>
</dbReference>
<dbReference type="AlphaFoldDB" id="A0A0L0S5F2"/>
<sequence length="171" mass="17782">MPITSGKCAVQLDLISRDGQARLWTLIRHADVLLDPYCPGILDAMGFTPDAMHAANPGLVVARLVGFPRDGPKGTQAGHDITSLAASGVLSALDRKDALPTFPVNLLADFAGGGLLCATLVLGALVQPASAGHGGVVDVNMVHGTQFVDTDRLLEMLRQKLDGLLTLHVGG</sequence>
<dbReference type="InterPro" id="IPR003673">
    <property type="entry name" value="CoA-Trfase_fam_III"/>
</dbReference>
<reference evidence="3" key="2">
    <citation type="submission" date="2009-11" db="EMBL/GenBank/DDBJ databases">
        <title>The Genome Sequence of Allomyces macrogynus strain ATCC 38327.</title>
        <authorList>
            <consortium name="The Broad Institute Genome Sequencing Platform"/>
            <person name="Russ C."/>
            <person name="Cuomo C."/>
            <person name="Shea T."/>
            <person name="Young S.K."/>
            <person name="Zeng Q."/>
            <person name="Koehrsen M."/>
            <person name="Haas B."/>
            <person name="Borodovsky M."/>
            <person name="Guigo R."/>
            <person name="Alvarado L."/>
            <person name="Berlin A."/>
            <person name="Borenstein D."/>
            <person name="Chen Z."/>
            <person name="Engels R."/>
            <person name="Freedman E."/>
            <person name="Gellesch M."/>
            <person name="Goldberg J."/>
            <person name="Griggs A."/>
            <person name="Gujja S."/>
            <person name="Heiman D."/>
            <person name="Hepburn T."/>
            <person name="Howarth C."/>
            <person name="Jen D."/>
            <person name="Larson L."/>
            <person name="Lewis B."/>
            <person name="Mehta T."/>
            <person name="Park D."/>
            <person name="Pearson M."/>
            <person name="Roberts A."/>
            <person name="Saif S."/>
            <person name="Shenoy N."/>
            <person name="Sisk P."/>
            <person name="Stolte C."/>
            <person name="Sykes S."/>
            <person name="Walk T."/>
            <person name="White J."/>
            <person name="Yandava C."/>
            <person name="Burger G."/>
            <person name="Gray M.W."/>
            <person name="Holland P.W.H."/>
            <person name="King N."/>
            <person name="Lang F.B.F."/>
            <person name="Roger A.J."/>
            <person name="Ruiz-Trillo I."/>
            <person name="Lander E."/>
            <person name="Nusbaum C."/>
        </authorList>
    </citation>
    <scope>NUCLEOTIDE SEQUENCE [LARGE SCALE GENOMIC DNA]</scope>
    <source>
        <strain evidence="3">ATCC 38327</strain>
    </source>
</reference>
<dbReference type="PANTHER" id="PTHR48228:SF5">
    <property type="entry name" value="ALPHA-METHYLACYL-COA RACEMASE"/>
    <property type="match status" value="1"/>
</dbReference>
<dbReference type="OrthoDB" id="16747at2759"/>
<name>A0A0L0S5F2_ALLM3</name>
<keyword evidence="3" id="KW-1185">Reference proteome</keyword>
<dbReference type="InterPro" id="IPR023606">
    <property type="entry name" value="CoA-Trfase_III_dom_1_sf"/>
</dbReference>
<dbReference type="PANTHER" id="PTHR48228">
    <property type="entry name" value="SUCCINYL-COA--D-CITRAMALATE COA-TRANSFERASE"/>
    <property type="match status" value="1"/>
</dbReference>
<dbReference type="Gene3D" id="3.40.50.10540">
    <property type="entry name" value="Crotonobetainyl-coa:carnitine coa-transferase, domain 1"/>
    <property type="match status" value="1"/>
</dbReference>
<reference evidence="2 3" key="1">
    <citation type="submission" date="2009-11" db="EMBL/GenBank/DDBJ databases">
        <title>Annotation of Allomyces macrogynus ATCC 38327.</title>
        <authorList>
            <consortium name="The Broad Institute Genome Sequencing Platform"/>
            <person name="Russ C."/>
            <person name="Cuomo C."/>
            <person name="Burger G."/>
            <person name="Gray M.W."/>
            <person name="Holland P.W.H."/>
            <person name="King N."/>
            <person name="Lang F.B.F."/>
            <person name="Roger A.J."/>
            <person name="Ruiz-Trillo I."/>
            <person name="Young S.K."/>
            <person name="Zeng Q."/>
            <person name="Gargeya S."/>
            <person name="Fitzgerald M."/>
            <person name="Haas B."/>
            <person name="Abouelleil A."/>
            <person name="Alvarado L."/>
            <person name="Arachchi H.M."/>
            <person name="Berlin A."/>
            <person name="Chapman S.B."/>
            <person name="Gearin G."/>
            <person name="Goldberg J."/>
            <person name="Griggs A."/>
            <person name="Gujja S."/>
            <person name="Hansen M."/>
            <person name="Heiman D."/>
            <person name="Howarth C."/>
            <person name="Larimer J."/>
            <person name="Lui A."/>
            <person name="MacDonald P.J.P."/>
            <person name="McCowen C."/>
            <person name="Montmayeur A."/>
            <person name="Murphy C."/>
            <person name="Neiman D."/>
            <person name="Pearson M."/>
            <person name="Priest M."/>
            <person name="Roberts A."/>
            <person name="Saif S."/>
            <person name="Shea T."/>
            <person name="Sisk P."/>
            <person name="Stolte C."/>
            <person name="Sykes S."/>
            <person name="Wortman J."/>
            <person name="Nusbaum C."/>
            <person name="Birren B."/>
        </authorList>
    </citation>
    <scope>NUCLEOTIDE SEQUENCE [LARGE SCALE GENOMIC DNA]</scope>
    <source>
        <strain evidence="2 3">ATCC 38327</strain>
    </source>
</reference>
<gene>
    <name evidence="2" type="ORF">AMAG_04545</name>
</gene>
<protein>
    <recommendedName>
        <fullName evidence="4">CoA-transferase family III</fullName>
    </recommendedName>
</protein>
<dbReference type="STRING" id="578462.A0A0L0S5F2"/>
<evidence type="ECO:0008006" key="4">
    <source>
        <dbReference type="Google" id="ProtNLM"/>
    </source>
</evidence>
<proteinExistence type="inferred from homology"/>
<evidence type="ECO:0000256" key="1">
    <source>
        <dbReference type="ARBA" id="ARBA00008383"/>
    </source>
</evidence>
<dbReference type="InterPro" id="IPR050509">
    <property type="entry name" value="CoA-transferase_III"/>
</dbReference>
<evidence type="ECO:0000313" key="3">
    <source>
        <dbReference type="Proteomes" id="UP000054350"/>
    </source>
</evidence>
<comment type="similarity">
    <text evidence="1">Belongs to the CoA-transferase III family.</text>
</comment>
<dbReference type="VEuPathDB" id="FungiDB:AMAG_04545"/>
<dbReference type="GO" id="GO:0003824">
    <property type="term" value="F:catalytic activity"/>
    <property type="evidence" value="ECO:0007669"/>
    <property type="project" value="InterPro"/>
</dbReference>
<organism evidence="2 3">
    <name type="scientific">Allomyces macrogynus (strain ATCC 38327)</name>
    <name type="common">Allomyces javanicus var. macrogynus</name>
    <dbReference type="NCBI Taxonomy" id="578462"/>
    <lineage>
        <taxon>Eukaryota</taxon>
        <taxon>Fungi</taxon>
        <taxon>Fungi incertae sedis</taxon>
        <taxon>Blastocladiomycota</taxon>
        <taxon>Blastocladiomycetes</taxon>
        <taxon>Blastocladiales</taxon>
        <taxon>Blastocladiaceae</taxon>
        <taxon>Allomyces</taxon>
    </lineage>
</organism>
<evidence type="ECO:0000313" key="2">
    <source>
        <dbReference type="EMBL" id="KNE57685.1"/>
    </source>
</evidence>
<dbReference type="SUPFAM" id="SSF89796">
    <property type="entry name" value="CoA-transferase family III (CaiB/BaiF)"/>
    <property type="match status" value="1"/>
</dbReference>
<dbReference type="Pfam" id="PF02515">
    <property type="entry name" value="CoA_transf_3"/>
    <property type="match status" value="1"/>
</dbReference>